<evidence type="ECO:0000259" key="13">
    <source>
        <dbReference type="PROSITE" id="PS50880"/>
    </source>
</evidence>
<dbReference type="GO" id="GO:0000428">
    <property type="term" value="C:DNA-directed RNA polymerase complex"/>
    <property type="evidence" value="ECO:0007669"/>
    <property type="project" value="UniProtKB-KW"/>
</dbReference>
<evidence type="ECO:0000256" key="5">
    <source>
        <dbReference type="ARBA" id="ARBA00022695"/>
    </source>
</evidence>
<dbReference type="PANTHER" id="PTHR30313:SF2">
    <property type="entry name" value="DNA PRIMASE"/>
    <property type="match status" value="1"/>
</dbReference>
<evidence type="ECO:0000313" key="14">
    <source>
        <dbReference type="EMBL" id="OGN09783.1"/>
    </source>
</evidence>
<dbReference type="EMBL" id="MGJP01000026">
    <property type="protein sequence ID" value="OGN09783.1"/>
    <property type="molecule type" value="Genomic_DNA"/>
</dbReference>
<dbReference type="FunFam" id="3.90.580.10:FF:000001">
    <property type="entry name" value="DNA primase"/>
    <property type="match status" value="1"/>
</dbReference>
<dbReference type="GO" id="GO:0003677">
    <property type="term" value="F:DNA binding"/>
    <property type="evidence" value="ECO:0007669"/>
    <property type="project" value="UniProtKB-KW"/>
</dbReference>
<name>A0A1F8F9D9_9BACT</name>
<keyword evidence="9" id="KW-0862">Zinc</keyword>
<feature type="non-terminal residue" evidence="14">
    <location>
        <position position="395"/>
    </location>
</feature>
<dbReference type="Pfam" id="PF13155">
    <property type="entry name" value="Toprim_2"/>
    <property type="match status" value="1"/>
</dbReference>
<dbReference type="InterPro" id="IPR036977">
    <property type="entry name" value="DNA_primase_Znf_CHC2"/>
</dbReference>
<dbReference type="InterPro" id="IPR034151">
    <property type="entry name" value="TOPRIM_DnaG_bac"/>
</dbReference>
<evidence type="ECO:0000256" key="2">
    <source>
        <dbReference type="ARBA" id="ARBA00022478"/>
    </source>
</evidence>
<dbReference type="InterPro" id="IPR050219">
    <property type="entry name" value="DnaG_primase"/>
</dbReference>
<dbReference type="GO" id="GO:0005737">
    <property type="term" value="C:cytoplasm"/>
    <property type="evidence" value="ECO:0007669"/>
    <property type="project" value="TreeGrafter"/>
</dbReference>
<dbReference type="SUPFAM" id="SSF57783">
    <property type="entry name" value="Zinc beta-ribbon"/>
    <property type="match status" value="1"/>
</dbReference>
<keyword evidence="6" id="KW-0235">DNA replication</keyword>
<dbReference type="Pfam" id="PF01807">
    <property type="entry name" value="Zn_ribbon_DnaG"/>
    <property type="match status" value="1"/>
</dbReference>
<dbReference type="InterPro" id="IPR006295">
    <property type="entry name" value="DNA_primase_DnaG"/>
</dbReference>
<reference evidence="14 15" key="1">
    <citation type="journal article" date="2016" name="Nat. Commun.">
        <title>Thousands of microbial genomes shed light on interconnected biogeochemical processes in an aquifer system.</title>
        <authorList>
            <person name="Anantharaman K."/>
            <person name="Brown C.T."/>
            <person name="Hug L.A."/>
            <person name="Sharon I."/>
            <person name="Castelle C.J."/>
            <person name="Probst A.J."/>
            <person name="Thomas B.C."/>
            <person name="Singh A."/>
            <person name="Wilkins M.J."/>
            <person name="Karaoz U."/>
            <person name="Brodie E.L."/>
            <person name="Williams K.H."/>
            <person name="Hubbard S.S."/>
            <person name="Banfield J.F."/>
        </authorList>
    </citation>
    <scope>NUCLEOTIDE SEQUENCE [LARGE SCALE GENOMIC DNA]</scope>
</reference>
<keyword evidence="10" id="KW-0460">Magnesium</keyword>
<dbReference type="GO" id="GO:0008270">
    <property type="term" value="F:zinc ion binding"/>
    <property type="evidence" value="ECO:0007669"/>
    <property type="project" value="UniProtKB-KW"/>
</dbReference>
<accession>A0A1F8F9D9</accession>
<dbReference type="GO" id="GO:0006269">
    <property type="term" value="P:DNA replication, synthesis of primer"/>
    <property type="evidence" value="ECO:0007669"/>
    <property type="project" value="UniProtKB-KW"/>
</dbReference>
<dbReference type="CDD" id="cd03364">
    <property type="entry name" value="TOPRIM_DnaG_primases"/>
    <property type="match status" value="1"/>
</dbReference>
<comment type="cofactor">
    <cofactor evidence="1">
        <name>Zn(2+)</name>
        <dbReference type="ChEBI" id="CHEBI:29105"/>
    </cofactor>
</comment>
<dbReference type="GO" id="GO:0003899">
    <property type="term" value="F:DNA-directed RNA polymerase activity"/>
    <property type="evidence" value="ECO:0007669"/>
    <property type="project" value="InterPro"/>
</dbReference>
<evidence type="ECO:0000256" key="4">
    <source>
        <dbReference type="ARBA" id="ARBA00022679"/>
    </source>
</evidence>
<evidence type="ECO:0000256" key="3">
    <source>
        <dbReference type="ARBA" id="ARBA00022515"/>
    </source>
</evidence>
<keyword evidence="7" id="KW-0479">Metal-binding</keyword>
<keyword evidence="11" id="KW-0238">DNA-binding</keyword>
<evidence type="ECO:0000256" key="6">
    <source>
        <dbReference type="ARBA" id="ARBA00022705"/>
    </source>
</evidence>
<comment type="caution">
    <text evidence="14">The sequence shown here is derived from an EMBL/GenBank/DDBJ whole genome shotgun (WGS) entry which is preliminary data.</text>
</comment>
<protein>
    <submittedName>
        <fullName evidence="14">DNA primase</fullName>
    </submittedName>
</protein>
<organism evidence="14 15">
    <name type="scientific">Candidatus Yanofskybacteria bacterium RIFCSPHIGHO2_02_FULL_41_11</name>
    <dbReference type="NCBI Taxonomy" id="1802675"/>
    <lineage>
        <taxon>Bacteria</taxon>
        <taxon>Candidatus Yanofskyibacteriota</taxon>
    </lineage>
</organism>
<dbReference type="SUPFAM" id="SSF56731">
    <property type="entry name" value="DNA primase core"/>
    <property type="match status" value="1"/>
</dbReference>
<dbReference type="PANTHER" id="PTHR30313">
    <property type="entry name" value="DNA PRIMASE"/>
    <property type="match status" value="1"/>
</dbReference>
<dbReference type="NCBIfam" id="TIGR01391">
    <property type="entry name" value="dnaG"/>
    <property type="match status" value="1"/>
</dbReference>
<evidence type="ECO:0000256" key="1">
    <source>
        <dbReference type="ARBA" id="ARBA00001947"/>
    </source>
</evidence>
<dbReference type="Pfam" id="PF08275">
    <property type="entry name" value="DNAG_N"/>
    <property type="match status" value="1"/>
</dbReference>
<keyword evidence="5" id="KW-0548">Nucleotidyltransferase</keyword>
<evidence type="ECO:0000256" key="12">
    <source>
        <dbReference type="ARBA" id="ARBA00023163"/>
    </source>
</evidence>
<dbReference type="InterPro" id="IPR013264">
    <property type="entry name" value="DNAG_N"/>
</dbReference>
<evidence type="ECO:0000256" key="10">
    <source>
        <dbReference type="ARBA" id="ARBA00022842"/>
    </source>
</evidence>
<evidence type="ECO:0000256" key="9">
    <source>
        <dbReference type="ARBA" id="ARBA00022833"/>
    </source>
</evidence>
<evidence type="ECO:0000256" key="11">
    <source>
        <dbReference type="ARBA" id="ARBA00023125"/>
    </source>
</evidence>
<dbReference type="Proteomes" id="UP000177167">
    <property type="component" value="Unassembled WGS sequence"/>
</dbReference>
<keyword evidence="3" id="KW-0639">Primosome</keyword>
<gene>
    <name evidence="14" type="ORF">A3J46_00770</name>
</gene>
<dbReference type="InterPro" id="IPR006171">
    <property type="entry name" value="TOPRIM_dom"/>
</dbReference>
<dbReference type="GO" id="GO:1990077">
    <property type="term" value="C:primosome complex"/>
    <property type="evidence" value="ECO:0007669"/>
    <property type="project" value="UniProtKB-KW"/>
</dbReference>
<feature type="domain" description="Toprim" evidence="13">
    <location>
        <begin position="256"/>
        <end position="337"/>
    </location>
</feature>
<dbReference type="InterPro" id="IPR002694">
    <property type="entry name" value="Znf_CHC2"/>
</dbReference>
<dbReference type="AlphaFoldDB" id="A0A1F8F9D9"/>
<dbReference type="Gene3D" id="3.40.1360.10">
    <property type="match status" value="1"/>
</dbReference>
<evidence type="ECO:0000256" key="8">
    <source>
        <dbReference type="ARBA" id="ARBA00022771"/>
    </source>
</evidence>
<dbReference type="Gene3D" id="3.90.980.10">
    <property type="entry name" value="DNA primase, catalytic core, N-terminal domain"/>
    <property type="match status" value="1"/>
</dbReference>
<keyword evidence="2" id="KW-0240">DNA-directed RNA polymerase</keyword>
<dbReference type="SMART" id="SM00493">
    <property type="entry name" value="TOPRIM"/>
    <property type="match status" value="1"/>
</dbReference>
<sequence length="395" mass="44228">MVDNISKIKDRLDVVDVISGYLKVQKAGVNFKARCPFHNEKTPSFYISPERQIWHCFGCSKGGDIFGFVKEIEGVEFPEALRILAQKAGIEIDQYDPAVKNEKSRLFSVTEAAARFFEKQLSGSNSGKQALGYLSSRGLKPETIKEFRLGYAPNDWYSLNKFLTGCGFSKKEIVDAGLSFQKEGRSDIYDRFRSRIMFPIFDLNGSAVGFTGRIFGDAANEEGVAKYINTPQTVIYDKSRVLYGLNKAKTEARLADRCVLVEGNMDVLMSYQAGVKNVIASSGTALTSSHLKLLQRYTTNLDFCFDTDQAGEMATKRGIGLALAQNFNIKVISIDDKECKDPADYVQKYGSKWLDVASKAKPVVEFYFDKERQKYNPNSSEDKKSIVSKLAPFIK</sequence>
<proteinExistence type="predicted"/>
<dbReference type="SMART" id="SM00400">
    <property type="entry name" value="ZnF_CHCC"/>
    <property type="match status" value="1"/>
</dbReference>
<keyword evidence="12" id="KW-0804">Transcription</keyword>
<dbReference type="Gene3D" id="3.90.580.10">
    <property type="entry name" value="Zinc finger, CHC2-type domain"/>
    <property type="match status" value="1"/>
</dbReference>
<evidence type="ECO:0000313" key="15">
    <source>
        <dbReference type="Proteomes" id="UP000177167"/>
    </source>
</evidence>
<keyword evidence="8" id="KW-0863">Zinc-finger</keyword>
<keyword evidence="4" id="KW-0808">Transferase</keyword>
<evidence type="ECO:0000256" key="7">
    <source>
        <dbReference type="ARBA" id="ARBA00022723"/>
    </source>
</evidence>
<dbReference type="PROSITE" id="PS50880">
    <property type="entry name" value="TOPRIM"/>
    <property type="match status" value="1"/>
</dbReference>
<dbReference type="InterPro" id="IPR037068">
    <property type="entry name" value="DNA_primase_core_N_sf"/>
</dbReference>